<dbReference type="Gene3D" id="3.30.70.1230">
    <property type="entry name" value="Nucleotide cyclase"/>
    <property type="match status" value="1"/>
</dbReference>
<feature type="region of interest" description="Disordered" evidence="8">
    <location>
        <begin position="1686"/>
        <end position="1711"/>
    </location>
</feature>
<dbReference type="Pfam" id="PF00211">
    <property type="entry name" value="Guanylate_cyc"/>
    <property type="match status" value="1"/>
</dbReference>
<feature type="compositionally biased region" description="Low complexity" evidence="8">
    <location>
        <begin position="1523"/>
        <end position="1538"/>
    </location>
</feature>
<dbReference type="OrthoDB" id="10614490at2759"/>
<dbReference type="GO" id="GO:0001653">
    <property type="term" value="F:peptide receptor activity"/>
    <property type="evidence" value="ECO:0007669"/>
    <property type="project" value="TreeGrafter"/>
</dbReference>
<evidence type="ECO:0000256" key="7">
    <source>
        <dbReference type="RuleBase" id="RU000405"/>
    </source>
</evidence>
<comment type="caution">
    <text evidence="10">The sequence shown here is derived from an EMBL/GenBank/DDBJ whole genome shotgun (WGS) entry which is preliminary data.</text>
</comment>
<evidence type="ECO:0000256" key="8">
    <source>
        <dbReference type="SAM" id="MobiDB-lite"/>
    </source>
</evidence>
<dbReference type="PROSITE" id="PS50125">
    <property type="entry name" value="GUANYLATE_CYCLASE_2"/>
    <property type="match status" value="1"/>
</dbReference>
<feature type="compositionally biased region" description="Polar residues" evidence="8">
    <location>
        <begin position="1393"/>
        <end position="1414"/>
    </location>
</feature>
<feature type="compositionally biased region" description="Low complexity" evidence="8">
    <location>
        <begin position="383"/>
        <end position="395"/>
    </location>
</feature>
<sequence length="2122" mass="208443">MALRSEASRCQECYSFAAAQALATSGAHRPIGQQSRRRPAANYGHAYAPALLPASVVDSAACAVTVVAWSSGSGRSAIMYQNARSVSLYGGLASPLLRTRGLGELLLLRLLAHSGSCGCKAATASAAGGCGGGKAGATDAVTAAATRSGNGGALPSSTHERSTGRHRVLGGHGAGGGLAAQAAAGAGGGAGAGGVAGADDAAAAAALLQLVLAVSAGQEFECLVQVEPEALCAQLGAAAAGLNGAASPAPAPAALLETGPNTQGAAGALASGGGPAATALVVGFGAGAMSPAAQHVRAHGGSRCGTPALDGTTPGSLPLGAAGAAAEAHGNDATGAAERNPELDTVDAALLEALLGNGAAESAPAGADTSVLGAGALAHGAAGTSSVAQQQQQQQHPHWQYASQGQGQGTAAPSSAPPRRSFTNLHRPRLGPLSAGMSEAFASAAPALPSATSADLEAASPFIVAQTPRPHAPTACDVISAACANAAAAAVPPSHNTLTCSRCDSDALAAGCNLLCGASDARNGDGDGGGAGGHHDHHRISGAFAAQQNDTAAAPVAGGAAEEAAAAEQWNGRGGCGGWRSSPHVSLPVTPRPHQALFGEDASFHTPKASTDAAAAATRMPAGLAAAASAGLLPWRANFIPLPGAGSGANPIAASVAVTTPTHSTAAPSPTLGQSPLGTTQGLCAAPCAIGAVGSNVAELSAGAFAQSQVPLVSPAASRQLPQLGMASTMPGSGGAGAHNAGAAHHSGLLACLTPLHKGSPMTHVMSQLVQAGVAAAAQRRQSIGGGALRRSLSASGLLDVEHSVAAAAATAATVAAAGALASARASGPGLCSGSQPEPAPAATGIAGSRRPFYTPPRHQSALGYSALQGPTAAMSVAACSDLYGMGTGTGTGTVAGTGTGTGSGTVVATARSTAGCQDPWLPAGGALMLPSPMPSQPAALLHSVGSFGRSRLGPGSSGGCRNFLGSHPGTFAPAGRLPSSGGATSTFAAAVAAAAAASYSVDQAASLGRSLAPLFTIADEAAVEYGSDDVRLDGSSARVANIDGGHYAANGNGGDSHVPSAAVSATTRCSVGSFALPASVHRGVGCGASGTGSGSPPAAGRRRGAGASGTALLDSTAEVMEGLVLVGGAEGEEDEDADAGGTRTRRTASRDGQQQPARGDVTAAAGSGRTDGATTAALVAGTAAPVAVVAAGRQEAAIPRAANAKDTGASAAAPITLIPHSGHRNRAGTHLPNAATSGFPSRDAIDENAALTAPGAAEASEAAETFLSWTSPPQPIPAAAWLAMRGPCASALPNKSPSAAAAAAALGRGGEASLGVSPAAPPALALDTLVSDDSLGALGRFASGVLVSPTALQRTPTSLQQSGSLHALPGQHPSTCSPAPAAGAAPGASRSCIPSSAPQQALHQQVPSLSMPRSSAAAAIMRGRPSLQLYSSSPCNQQGPFGGGASATAQVSQLPLQLQGQGQGQDQQQQQQQQPTQAQSTPLYKLGSSAGGVGRARGVGLKRNTTRDRVQMLFSSIRHQEQQQQQQHSVQGQGPAQMRSPRGSVTATGADPSLGAMDGRGSGAQQPPWSPGRGGAHGATGTGFADGRATSFRHSCGGMLLQARHHSGSGMPSCRSMSRSCAATGLEAAAAAATAVPTAAAATATAAAAAASGVVSAAPAACDPHTVGVGSGTLDVSGVLAAAAVPSATSNRSRRWHTAGTGTAASLASPMGPVANVTDVASAALQGPVQGPAAAPAVGTARPSLSKQAAGPPVAAPGVPRRPRWHRLHAVLCDTAQQDRLHVSGQQAPHAHGCGAGGAAGAAAAAAAAPAALVPEQQSDKAAASETVMFITITQIDVTEQVEAQAQLAKLLEQEHKVLEGIYPRHVIEYYSAGGGKLIGSGAGGGPGAGAAGPHGAPANVERMASLATWHEGVTILFADIVGFTAMCHHPTTTPLTVMVFLNQLYSRFDAMIDIYKIYKVETIGDCYMVAGGLVHYDDDGYKSVISGGEDPLHAVRVMEFAKAMLRAARDVRMPHTGEPVQMRIGLHSGPVTSGVVGDRMPRFCLFGDTVNTASRMESTCRPGTIHVSAATQARVPNEPWRDCGMTEVKGKGQLQTYEWAGDVDSPYDGNQLQRVIGLYL</sequence>
<comment type="subcellular location">
    <subcellularLocation>
        <location evidence="1">Membrane</location>
    </subcellularLocation>
</comment>
<dbReference type="CDD" id="cd07302">
    <property type="entry name" value="CHD"/>
    <property type="match status" value="1"/>
</dbReference>
<evidence type="ECO:0000313" key="11">
    <source>
        <dbReference type="Proteomes" id="UP000613740"/>
    </source>
</evidence>
<dbReference type="SUPFAM" id="SSF55073">
    <property type="entry name" value="Nucleotide cyclase"/>
    <property type="match status" value="1"/>
</dbReference>
<gene>
    <name evidence="10" type="ORF">HYH02_013667</name>
</gene>
<feature type="region of interest" description="Disordered" evidence="8">
    <location>
        <begin position="827"/>
        <end position="853"/>
    </location>
</feature>
<dbReference type="Proteomes" id="UP000613740">
    <property type="component" value="Unassembled WGS sequence"/>
</dbReference>
<dbReference type="SMART" id="SM00044">
    <property type="entry name" value="CYCc"/>
    <property type="match status" value="1"/>
</dbReference>
<feature type="region of interest" description="Disordered" evidence="8">
    <location>
        <begin position="1129"/>
        <end position="1169"/>
    </location>
</feature>
<keyword evidence="2" id="KW-0812">Transmembrane</keyword>
<dbReference type="GO" id="GO:0004383">
    <property type="term" value="F:guanylate cyclase activity"/>
    <property type="evidence" value="ECO:0007669"/>
    <property type="project" value="TreeGrafter"/>
</dbReference>
<feature type="compositionally biased region" description="Polar residues" evidence="8">
    <location>
        <begin position="401"/>
        <end position="413"/>
    </location>
</feature>
<dbReference type="GO" id="GO:0004016">
    <property type="term" value="F:adenylate cyclase activity"/>
    <property type="evidence" value="ECO:0007669"/>
    <property type="project" value="TreeGrafter"/>
</dbReference>
<dbReference type="PANTHER" id="PTHR11920:SF335">
    <property type="entry name" value="GUANYLATE CYCLASE"/>
    <property type="match status" value="1"/>
</dbReference>
<keyword evidence="6 7" id="KW-0456">Lyase</keyword>
<dbReference type="InterPro" id="IPR029787">
    <property type="entry name" value="Nucleotide_cyclase"/>
</dbReference>
<dbReference type="InterPro" id="IPR018297">
    <property type="entry name" value="A/G_cyclase_CS"/>
</dbReference>
<evidence type="ECO:0000256" key="1">
    <source>
        <dbReference type="ARBA" id="ARBA00004370"/>
    </source>
</evidence>
<feature type="compositionally biased region" description="Low complexity" evidence="8">
    <location>
        <begin position="1731"/>
        <end position="1742"/>
    </location>
</feature>
<dbReference type="GO" id="GO:0035556">
    <property type="term" value="P:intracellular signal transduction"/>
    <property type="evidence" value="ECO:0007669"/>
    <property type="project" value="InterPro"/>
</dbReference>
<evidence type="ECO:0000256" key="2">
    <source>
        <dbReference type="ARBA" id="ARBA00022692"/>
    </source>
</evidence>
<comment type="similarity">
    <text evidence="7">Belongs to the adenylyl cyclase class-4/guanylyl cyclase family.</text>
</comment>
<accession>A0A835SYP8</accession>
<feature type="compositionally biased region" description="Gly residues" evidence="8">
    <location>
        <begin position="1573"/>
        <end position="1582"/>
    </location>
</feature>
<feature type="compositionally biased region" description="Low complexity" evidence="8">
    <location>
        <begin position="1750"/>
        <end position="1760"/>
    </location>
</feature>
<organism evidence="10 11">
    <name type="scientific">Chlamydomonas schloesseri</name>
    <dbReference type="NCBI Taxonomy" id="2026947"/>
    <lineage>
        <taxon>Eukaryota</taxon>
        <taxon>Viridiplantae</taxon>
        <taxon>Chlorophyta</taxon>
        <taxon>core chlorophytes</taxon>
        <taxon>Chlorophyceae</taxon>
        <taxon>CS clade</taxon>
        <taxon>Chlamydomonadales</taxon>
        <taxon>Chlamydomonadaceae</taxon>
        <taxon>Chlamydomonas</taxon>
    </lineage>
</organism>
<protein>
    <recommendedName>
        <fullName evidence="9">Guanylate cyclase domain-containing protein</fullName>
    </recommendedName>
</protein>
<keyword evidence="11" id="KW-1185">Reference proteome</keyword>
<reference evidence="10" key="1">
    <citation type="journal article" date="2020" name="bioRxiv">
        <title>Comparative genomics of Chlamydomonas.</title>
        <authorList>
            <person name="Craig R.J."/>
            <person name="Hasan A.R."/>
            <person name="Ness R.W."/>
            <person name="Keightley P.D."/>
        </authorList>
    </citation>
    <scope>NUCLEOTIDE SEQUENCE</scope>
    <source>
        <strain evidence="10">CCAP 11/173</strain>
    </source>
</reference>
<feature type="region of interest" description="Disordered" evidence="8">
    <location>
        <begin position="1458"/>
        <end position="1507"/>
    </location>
</feature>
<proteinExistence type="inferred from homology"/>
<keyword evidence="4" id="KW-1133">Transmembrane helix</keyword>
<feature type="region of interest" description="Disordered" evidence="8">
    <location>
        <begin position="1088"/>
        <end position="1109"/>
    </location>
</feature>
<dbReference type="InterPro" id="IPR050401">
    <property type="entry name" value="Cyclic_nucleotide_synthase"/>
</dbReference>
<dbReference type="PROSITE" id="PS00452">
    <property type="entry name" value="GUANYLATE_CYCLASE_1"/>
    <property type="match status" value="1"/>
</dbReference>
<keyword evidence="5" id="KW-0472">Membrane</keyword>
<evidence type="ECO:0000256" key="4">
    <source>
        <dbReference type="ARBA" id="ARBA00022989"/>
    </source>
</evidence>
<evidence type="ECO:0000256" key="6">
    <source>
        <dbReference type="ARBA" id="ARBA00023239"/>
    </source>
</evidence>
<evidence type="ECO:0000256" key="3">
    <source>
        <dbReference type="ARBA" id="ARBA00022741"/>
    </source>
</evidence>
<dbReference type="GO" id="GO:0005886">
    <property type="term" value="C:plasma membrane"/>
    <property type="evidence" value="ECO:0007669"/>
    <property type="project" value="TreeGrafter"/>
</dbReference>
<feature type="compositionally biased region" description="Polar residues" evidence="8">
    <location>
        <begin position="1431"/>
        <end position="1440"/>
    </location>
</feature>
<feature type="region of interest" description="Disordered" evidence="8">
    <location>
        <begin position="575"/>
        <end position="594"/>
    </location>
</feature>
<feature type="region of interest" description="Disordered" evidence="8">
    <location>
        <begin position="1358"/>
        <end position="1419"/>
    </location>
</feature>
<dbReference type="GO" id="GO:0007168">
    <property type="term" value="P:receptor guanylyl cyclase signaling pathway"/>
    <property type="evidence" value="ECO:0007669"/>
    <property type="project" value="TreeGrafter"/>
</dbReference>
<dbReference type="InterPro" id="IPR001054">
    <property type="entry name" value="A/G_cyclase"/>
</dbReference>
<feature type="compositionally biased region" description="Low complexity" evidence="8">
    <location>
        <begin position="1379"/>
        <end position="1389"/>
    </location>
</feature>
<feature type="region of interest" description="Disordered" evidence="8">
    <location>
        <begin position="298"/>
        <end position="338"/>
    </location>
</feature>
<evidence type="ECO:0000259" key="9">
    <source>
        <dbReference type="PROSITE" id="PS50125"/>
    </source>
</evidence>
<feature type="region of interest" description="Disordered" evidence="8">
    <location>
        <begin position="1431"/>
        <end position="1450"/>
    </location>
</feature>
<dbReference type="FunFam" id="3.30.70.1230:FF:000057">
    <property type="entry name" value="Guanylate cyclase"/>
    <property type="match status" value="1"/>
</dbReference>
<dbReference type="PANTHER" id="PTHR11920">
    <property type="entry name" value="GUANYLYL CYCLASE"/>
    <property type="match status" value="1"/>
</dbReference>
<feature type="region of interest" description="Disordered" evidence="8">
    <location>
        <begin position="383"/>
        <end position="430"/>
    </location>
</feature>
<dbReference type="GO" id="GO:0000166">
    <property type="term" value="F:nucleotide binding"/>
    <property type="evidence" value="ECO:0007669"/>
    <property type="project" value="UniProtKB-KW"/>
</dbReference>
<feature type="compositionally biased region" description="Low complexity" evidence="8">
    <location>
        <begin position="1458"/>
        <end position="1480"/>
    </location>
</feature>
<feature type="compositionally biased region" description="Low complexity" evidence="8">
    <location>
        <begin position="320"/>
        <end position="337"/>
    </location>
</feature>
<feature type="region of interest" description="Disordered" evidence="8">
    <location>
        <begin position="1731"/>
        <end position="1762"/>
    </location>
</feature>
<feature type="domain" description="Guanylate cyclase" evidence="9">
    <location>
        <begin position="1916"/>
        <end position="2059"/>
    </location>
</feature>
<evidence type="ECO:0000313" key="10">
    <source>
        <dbReference type="EMBL" id="KAG2430669.1"/>
    </source>
</evidence>
<feature type="region of interest" description="Disordered" evidence="8">
    <location>
        <begin position="1519"/>
        <end position="1587"/>
    </location>
</feature>
<keyword evidence="3" id="KW-0547">Nucleotide-binding</keyword>
<evidence type="ECO:0000256" key="5">
    <source>
        <dbReference type="ARBA" id="ARBA00023136"/>
    </source>
</evidence>
<name>A0A835SYP8_9CHLO</name>
<dbReference type="EMBL" id="JAEHOD010000078">
    <property type="protein sequence ID" value="KAG2430669.1"/>
    <property type="molecule type" value="Genomic_DNA"/>
</dbReference>